<evidence type="ECO:0000313" key="2">
    <source>
        <dbReference type="Proteomes" id="UP000828390"/>
    </source>
</evidence>
<accession>A0A9D3YDM7</accession>
<dbReference type="AlphaFoldDB" id="A0A9D3YDM7"/>
<comment type="caution">
    <text evidence="1">The sequence shown here is derived from an EMBL/GenBank/DDBJ whole genome shotgun (WGS) entry which is preliminary data.</text>
</comment>
<name>A0A9D3YDM7_DREPO</name>
<dbReference type="EMBL" id="JAIWYP010000016">
    <property type="protein sequence ID" value="KAH3696452.1"/>
    <property type="molecule type" value="Genomic_DNA"/>
</dbReference>
<dbReference type="Proteomes" id="UP000828390">
    <property type="component" value="Unassembled WGS sequence"/>
</dbReference>
<sequence length="70" mass="7978">MELHILSGERSRSSFKVRDSNLIFGMHVYLMELHILSGEMSRSRLANAGGLAGWRAGWRAEQAYEIPHFC</sequence>
<protein>
    <submittedName>
        <fullName evidence="1">Uncharacterized protein</fullName>
    </submittedName>
</protein>
<reference evidence="1" key="1">
    <citation type="journal article" date="2019" name="bioRxiv">
        <title>The Genome of the Zebra Mussel, Dreissena polymorpha: A Resource for Invasive Species Research.</title>
        <authorList>
            <person name="McCartney M.A."/>
            <person name="Auch B."/>
            <person name="Kono T."/>
            <person name="Mallez S."/>
            <person name="Zhang Y."/>
            <person name="Obille A."/>
            <person name="Becker A."/>
            <person name="Abrahante J.E."/>
            <person name="Garbe J."/>
            <person name="Badalamenti J.P."/>
            <person name="Herman A."/>
            <person name="Mangelson H."/>
            <person name="Liachko I."/>
            <person name="Sullivan S."/>
            <person name="Sone E.D."/>
            <person name="Koren S."/>
            <person name="Silverstein K.A.T."/>
            <person name="Beckman K.B."/>
            <person name="Gohl D.M."/>
        </authorList>
    </citation>
    <scope>NUCLEOTIDE SEQUENCE</scope>
    <source>
        <strain evidence="1">Duluth1</strain>
        <tissue evidence="1">Whole animal</tissue>
    </source>
</reference>
<organism evidence="1 2">
    <name type="scientific">Dreissena polymorpha</name>
    <name type="common">Zebra mussel</name>
    <name type="synonym">Mytilus polymorpha</name>
    <dbReference type="NCBI Taxonomy" id="45954"/>
    <lineage>
        <taxon>Eukaryota</taxon>
        <taxon>Metazoa</taxon>
        <taxon>Spiralia</taxon>
        <taxon>Lophotrochozoa</taxon>
        <taxon>Mollusca</taxon>
        <taxon>Bivalvia</taxon>
        <taxon>Autobranchia</taxon>
        <taxon>Heteroconchia</taxon>
        <taxon>Euheterodonta</taxon>
        <taxon>Imparidentia</taxon>
        <taxon>Neoheterodontei</taxon>
        <taxon>Myida</taxon>
        <taxon>Dreissenoidea</taxon>
        <taxon>Dreissenidae</taxon>
        <taxon>Dreissena</taxon>
    </lineage>
</organism>
<evidence type="ECO:0000313" key="1">
    <source>
        <dbReference type="EMBL" id="KAH3696452.1"/>
    </source>
</evidence>
<reference evidence="1" key="2">
    <citation type="submission" date="2020-11" db="EMBL/GenBank/DDBJ databases">
        <authorList>
            <person name="McCartney M.A."/>
            <person name="Auch B."/>
            <person name="Kono T."/>
            <person name="Mallez S."/>
            <person name="Becker A."/>
            <person name="Gohl D.M."/>
            <person name="Silverstein K.A.T."/>
            <person name="Koren S."/>
            <person name="Bechman K.B."/>
            <person name="Herman A."/>
            <person name="Abrahante J.E."/>
            <person name="Garbe J."/>
        </authorList>
    </citation>
    <scope>NUCLEOTIDE SEQUENCE</scope>
    <source>
        <strain evidence="1">Duluth1</strain>
        <tissue evidence="1">Whole animal</tissue>
    </source>
</reference>
<keyword evidence="2" id="KW-1185">Reference proteome</keyword>
<proteinExistence type="predicted"/>
<gene>
    <name evidence="1" type="ORF">DPMN_083917</name>
</gene>